<protein>
    <submittedName>
        <fullName evidence="4">Proline-rich protein 27</fullName>
    </submittedName>
</protein>
<dbReference type="GeneID" id="101401970"/>
<evidence type="ECO:0000313" key="4">
    <source>
        <dbReference type="RefSeq" id="XP_014639831.1"/>
    </source>
</evidence>
<feature type="region of interest" description="Disordered" evidence="1">
    <location>
        <begin position="125"/>
        <end position="229"/>
    </location>
</feature>
<sequence length="229" mass="23782">MKLLLCACIMCVAFAKKRFHFIGEKFLSSSEEDYNGNRYPLNPSLNIPYPTPDNDFTPPYYPPGNDFPNYPGNPDPRTGVPPYPWILTVPGAPLYHIPSFPLPIWLAPPSSSGWRASPFVPPSSRPVGPFGPPNAAVPAAGEPDVTKPPVATPPDPELVAVEPAVIEPDETEPAAATPAAAIPPAASPAAAIPPAATSAAASPAAASPAALGPAAPETQPSPFLDQVTE</sequence>
<dbReference type="RefSeq" id="XP_014639831.1">
    <property type="nucleotide sequence ID" value="XM_014784345.1"/>
</dbReference>
<keyword evidence="2" id="KW-0732">Signal</keyword>
<evidence type="ECO:0000256" key="2">
    <source>
        <dbReference type="SAM" id="SignalP"/>
    </source>
</evidence>
<feature type="signal peptide" evidence="2">
    <location>
        <begin position="1"/>
        <end position="15"/>
    </location>
</feature>
<evidence type="ECO:0000256" key="1">
    <source>
        <dbReference type="SAM" id="MobiDB-lite"/>
    </source>
</evidence>
<reference evidence="4" key="1">
    <citation type="submission" date="2025-08" db="UniProtKB">
        <authorList>
            <consortium name="RefSeq"/>
        </authorList>
    </citation>
    <scope>IDENTIFICATION</scope>
</reference>
<accession>A0ABM1CJV0</accession>
<proteinExistence type="predicted"/>
<dbReference type="PANTHER" id="PTHR39415:SF1">
    <property type="entry name" value="PROLINE-RICH PROTEIN 27"/>
    <property type="match status" value="1"/>
</dbReference>
<organism evidence="3 4">
    <name type="scientific">Ceratotherium simum simum</name>
    <name type="common">Southern white rhinoceros</name>
    <dbReference type="NCBI Taxonomy" id="73337"/>
    <lineage>
        <taxon>Eukaryota</taxon>
        <taxon>Metazoa</taxon>
        <taxon>Chordata</taxon>
        <taxon>Craniata</taxon>
        <taxon>Vertebrata</taxon>
        <taxon>Euteleostomi</taxon>
        <taxon>Mammalia</taxon>
        <taxon>Eutheria</taxon>
        <taxon>Laurasiatheria</taxon>
        <taxon>Perissodactyla</taxon>
        <taxon>Rhinocerotidae</taxon>
        <taxon>Ceratotherium</taxon>
    </lineage>
</organism>
<keyword evidence="3" id="KW-1185">Reference proteome</keyword>
<feature type="compositionally biased region" description="Low complexity" evidence="1">
    <location>
        <begin position="173"/>
        <end position="216"/>
    </location>
</feature>
<feature type="chain" id="PRO_5045114744" evidence="2">
    <location>
        <begin position="16"/>
        <end position="229"/>
    </location>
</feature>
<gene>
    <name evidence="4" type="primary">LOC101401970</name>
</gene>
<dbReference type="PANTHER" id="PTHR39415">
    <property type="entry name" value="PROLINE-RICH PROTEIN 27"/>
    <property type="match status" value="1"/>
</dbReference>
<dbReference type="Proteomes" id="UP000694910">
    <property type="component" value="Unplaced"/>
</dbReference>
<dbReference type="InterPro" id="IPR033533">
    <property type="entry name" value="PRR27"/>
</dbReference>
<name>A0ABM1CJV0_CERSS</name>
<evidence type="ECO:0000313" key="3">
    <source>
        <dbReference type="Proteomes" id="UP000694910"/>
    </source>
</evidence>